<dbReference type="HOGENOM" id="CLU_2183922_0_0_1"/>
<sequence length="109" mass="11246">MQFSKIAAVLSFAAAAVAAPAPVAAPAAALEARTTYPTNACKTNGKYSAKGSSCNGGEEFYCYQVNGILNILNVNCLLNGNDVNVPINVVVGDISADLLDIIIKSVKIL</sequence>
<keyword evidence="3" id="KW-1185">Reference proteome</keyword>
<reference evidence="3" key="1">
    <citation type="journal article" date="2014" name="BMC Genomics">
        <title>Genome characteristics reveal the impact of lichenization on lichen-forming fungus Endocarpon pusillum Hedwig (Verrucariales, Ascomycota).</title>
        <authorList>
            <person name="Wang Y.-Y."/>
            <person name="Liu B."/>
            <person name="Zhang X.-Y."/>
            <person name="Zhou Q.-M."/>
            <person name="Zhang T."/>
            <person name="Li H."/>
            <person name="Yu Y.-F."/>
            <person name="Zhang X.-L."/>
            <person name="Hao X.-Y."/>
            <person name="Wang M."/>
            <person name="Wang L."/>
            <person name="Wei J.-C."/>
        </authorList>
    </citation>
    <scope>NUCLEOTIDE SEQUENCE [LARGE SCALE GENOMIC DNA]</scope>
    <source>
        <strain evidence="3">Z07020 / HMAS-L-300199</strain>
    </source>
</reference>
<name>U1GU89_ENDPU</name>
<gene>
    <name evidence="2" type="ORF">EPUS_04581</name>
</gene>
<evidence type="ECO:0000256" key="1">
    <source>
        <dbReference type="SAM" id="SignalP"/>
    </source>
</evidence>
<dbReference type="AlphaFoldDB" id="U1GU89"/>
<keyword evidence="1" id="KW-0732">Signal</keyword>
<evidence type="ECO:0008006" key="4">
    <source>
        <dbReference type="Google" id="ProtNLM"/>
    </source>
</evidence>
<accession>U1GU89</accession>
<dbReference type="EMBL" id="KE720802">
    <property type="protein sequence ID" value="ERF75601.1"/>
    <property type="molecule type" value="Genomic_DNA"/>
</dbReference>
<feature type="chain" id="PRO_5004612093" description="Hydrophobin" evidence="1">
    <location>
        <begin position="19"/>
        <end position="109"/>
    </location>
</feature>
<evidence type="ECO:0000313" key="2">
    <source>
        <dbReference type="EMBL" id="ERF75601.1"/>
    </source>
</evidence>
<feature type="signal peptide" evidence="1">
    <location>
        <begin position="1"/>
        <end position="18"/>
    </location>
</feature>
<protein>
    <recommendedName>
        <fullName evidence="4">Hydrophobin</fullName>
    </recommendedName>
</protein>
<evidence type="ECO:0000313" key="3">
    <source>
        <dbReference type="Proteomes" id="UP000019373"/>
    </source>
</evidence>
<organism evidence="2 3">
    <name type="scientific">Endocarpon pusillum (strain Z07020 / HMAS-L-300199)</name>
    <name type="common">Lichen-forming fungus</name>
    <dbReference type="NCBI Taxonomy" id="1263415"/>
    <lineage>
        <taxon>Eukaryota</taxon>
        <taxon>Fungi</taxon>
        <taxon>Dikarya</taxon>
        <taxon>Ascomycota</taxon>
        <taxon>Pezizomycotina</taxon>
        <taxon>Eurotiomycetes</taxon>
        <taxon>Chaetothyriomycetidae</taxon>
        <taxon>Verrucariales</taxon>
        <taxon>Verrucariaceae</taxon>
        <taxon>Endocarpon</taxon>
    </lineage>
</organism>
<dbReference type="GeneID" id="19239536"/>
<dbReference type="RefSeq" id="XP_007787047.1">
    <property type="nucleotide sequence ID" value="XM_007788857.1"/>
</dbReference>
<dbReference type="Proteomes" id="UP000019373">
    <property type="component" value="Unassembled WGS sequence"/>
</dbReference>
<proteinExistence type="predicted"/>